<dbReference type="GO" id="GO:0001530">
    <property type="term" value="F:lipopolysaccharide binding"/>
    <property type="evidence" value="ECO:0007669"/>
    <property type="project" value="InterPro"/>
</dbReference>
<dbReference type="Gene3D" id="2.60.450.10">
    <property type="entry name" value="Lipopolysaccharide (LPS) transport protein A like domain"/>
    <property type="match status" value="1"/>
</dbReference>
<dbReference type="GO" id="GO:0017089">
    <property type="term" value="F:glycolipid transfer activity"/>
    <property type="evidence" value="ECO:0007669"/>
    <property type="project" value="TreeGrafter"/>
</dbReference>
<keyword evidence="3 4" id="KW-0574">Periplasm</keyword>
<comment type="function">
    <text evidence="4">Involved in the assembly of lipopolysaccharide (LPS). Required for the translocation of LPS from the inner membrane to the outer membrane. May form a bridge between the inner membrane and the outer membrane, via interactions with LptC and LptD, thereby facilitating LPS transfer across the periplasm.</text>
</comment>
<dbReference type="InterPro" id="IPR014340">
    <property type="entry name" value="LptA"/>
</dbReference>
<evidence type="ECO:0000256" key="2">
    <source>
        <dbReference type="ARBA" id="ARBA00022729"/>
    </source>
</evidence>
<dbReference type="InterPro" id="IPR005653">
    <property type="entry name" value="OstA-like_N"/>
</dbReference>
<feature type="region of interest" description="Disordered" evidence="5">
    <location>
        <begin position="179"/>
        <end position="210"/>
    </location>
</feature>
<evidence type="ECO:0000313" key="9">
    <source>
        <dbReference type="EMBL" id="VFK63917.1"/>
    </source>
</evidence>
<dbReference type="GO" id="GO:0030288">
    <property type="term" value="C:outer membrane-bounded periplasmic space"/>
    <property type="evidence" value="ECO:0007669"/>
    <property type="project" value="TreeGrafter"/>
</dbReference>
<gene>
    <name evidence="4" type="primary">lptA</name>
    <name evidence="8" type="ORF">BECKTC1821D_GA0114238_11079</name>
    <name evidence="7" type="ORF">BECKTC1821E_GA0114239_10368</name>
    <name evidence="9" type="ORF">BECKTC1821F_GA0114240_11092</name>
</gene>
<dbReference type="NCBIfam" id="TIGR03002">
    <property type="entry name" value="outer_YhbN_LptA"/>
    <property type="match status" value="1"/>
</dbReference>
<dbReference type="EMBL" id="CAADFS010000107">
    <property type="protein sequence ID" value="VFK50537.1"/>
    <property type="molecule type" value="Genomic_DNA"/>
</dbReference>
<dbReference type="PANTHER" id="PTHR36504">
    <property type="entry name" value="LIPOPOLYSACCHARIDE EXPORT SYSTEM PROTEIN LPTA"/>
    <property type="match status" value="1"/>
</dbReference>
<dbReference type="GO" id="GO:0015920">
    <property type="term" value="P:lipopolysaccharide transport"/>
    <property type="evidence" value="ECO:0007669"/>
    <property type="project" value="UniProtKB-UniRule"/>
</dbReference>
<dbReference type="EMBL" id="CAADFT010000036">
    <property type="protein sequence ID" value="VFK44488.1"/>
    <property type="molecule type" value="Genomic_DNA"/>
</dbReference>
<dbReference type="EMBL" id="CAADFW010000109">
    <property type="protein sequence ID" value="VFK63917.1"/>
    <property type="molecule type" value="Genomic_DNA"/>
</dbReference>
<keyword evidence="1 4" id="KW-0813">Transport</keyword>
<accession>A0A450Z9S4</accession>
<protein>
    <recommendedName>
        <fullName evidence="4">Lipopolysaccharide export system protein LptA</fullName>
    </recommendedName>
</protein>
<sequence>MIDFLSCITFRGNGTRTSHGNDTIGHIRKRLGGGAIRKAAITCLICPWILFSHAHALSTDKDKPIHIEADWAEADDMRGTVVYRGEVIVTQGSIRIDGEMVTLHYDENDTLTKAEVEGRPAKFQQRPDGSREKQHAKASRMEYFATRDLIILLGNAHSWQGRRRISADRIEYDTKKNRVRAHSVGARGSKSRDGKSKSRVRIVVPSKKNQ</sequence>
<feature type="domain" description="Organic solvent tolerance-like N-terminal" evidence="6">
    <location>
        <begin position="66"/>
        <end position="177"/>
    </location>
</feature>
<evidence type="ECO:0000256" key="1">
    <source>
        <dbReference type="ARBA" id="ARBA00022448"/>
    </source>
</evidence>
<evidence type="ECO:0000313" key="8">
    <source>
        <dbReference type="EMBL" id="VFK50537.1"/>
    </source>
</evidence>
<evidence type="ECO:0000313" key="7">
    <source>
        <dbReference type="EMBL" id="VFK44488.1"/>
    </source>
</evidence>
<evidence type="ECO:0000259" key="6">
    <source>
        <dbReference type="Pfam" id="PF03968"/>
    </source>
</evidence>
<keyword evidence="2" id="KW-0732">Signal</keyword>
<comment type="similarity">
    <text evidence="4">Belongs to the LptA family.</text>
</comment>
<proteinExistence type="inferred from homology"/>
<dbReference type="HAMAP" id="MF_01914">
    <property type="entry name" value="LPS_assembly_LptA"/>
    <property type="match status" value="1"/>
</dbReference>
<evidence type="ECO:0000256" key="5">
    <source>
        <dbReference type="SAM" id="MobiDB-lite"/>
    </source>
</evidence>
<dbReference type="GO" id="GO:0009279">
    <property type="term" value="C:cell outer membrane"/>
    <property type="evidence" value="ECO:0007669"/>
    <property type="project" value="TreeGrafter"/>
</dbReference>
<organism evidence="8">
    <name type="scientific">Candidatus Kentrum sp. TC</name>
    <dbReference type="NCBI Taxonomy" id="2126339"/>
    <lineage>
        <taxon>Bacteria</taxon>
        <taxon>Pseudomonadati</taxon>
        <taxon>Pseudomonadota</taxon>
        <taxon>Gammaproteobacteria</taxon>
        <taxon>Candidatus Kentrum</taxon>
    </lineage>
</organism>
<comment type="subcellular location">
    <subcellularLocation>
        <location evidence="4">Periplasm</location>
    </subcellularLocation>
</comment>
<evidence type="ECO:0000256" key="4">
    <source>
        <dbReference type="HAMAP-Rule" id="MF_01914"/>
    </source>
</evidence>
<dbReference type="Pfam" id="PF03968">
    <property type="entry name" value="LptD_N"/>
    <property type="match status" value="1"/>
</dbReference>
<name>A0A450Z9S4_9GAMM</name>
<dbReference type="GO" id="GO:0043165">
    <property type="term" value="P:Gram-negative-bacterium-type cell outer membrane assembly"/>
    <property type="evidence" value="ECO:0007669"/>
    <property type="project" value="UniProtKB-UniRule"/>
</dbReference>
<dbReference type="PANTHER" id="PTHR36504:SF1">
    <property type="entry name" value="LIPOPOLYSACCHARIDE EXPORT SYSTEM PROTEIN LPTA"/>
    <property type="match status" value="1"/>
</dbReference>
<evidence type="ECO:0000256" key="3">
    <source>
        <dbReference type="ARBA" id="ARBA00022764"/>
    </source>
</evidence>
<dbReference type="AlphaFoldDB" id="A0A450Z9S4"/>
<reference evidence="8" key="1">
    <citation type="submission" date="2019-02" db="EMBL/GenBank/DDBJ databases">
        <authorList>
            <person name="Gruber-Vodicka R. H."/>
            <person name="Seah K. B. B."/>
        </authorList>
    </citation>
    <scope>NUCLEOTIDE SEQUENCE</scope>
    <source>
        <strain evidence="8">BECK_BZ123</strain>
        <strain evidence="7">BECK_BZ125</strain>
        <strain evidence="9">BECK_BZ126</strain>
    </source>
</reference>
<comment type="subunit">
    <text evidence="4">Component of the lipopolysaccharide transport and assembly complex.</text>
</comment>
<dbReference type="InterPro" id="IPR052037">
    <property type="entry name" value="LPS_export_LptA"/>
</dbReference>